<proteinExistence type="inferred from homology"/>
<dbReference type="EMBL" id="MBFR01000080">
    <property type="protein sequence ID" value="PVU94651.1"/>
    <property type="molecule type" value="Genomic_DNA"/>
</dbReference>
<evidence type="ECO:0000256" key="5">
    <source>
        <dbReference type="ARBA" id="ARBA00022946"/>
    </source>
</evidence>
<gene>
    <name evidence="10" type="ORF">BB561_002375</name>
</gene>
<keyword evidence="4" id="KW-0999">Mitochondrion inner membrane</keyword>
<evidence type="ECO:0000256" key="7">
    <source>
        <dbReference type="ARBA" id="ARBA00023002"/>
    </source>
</evidence>
<keyword evidence="3" id="KW-0812">Transmembrane</keyword>
<keyword evidence="6" id="KW-1133">Transmembrane helix</keyword>
<name>A0A2T9YQS7_9FUNG</name>
<evidence type="ECO:0000256" key="6">
    <source>
        <dbReference type="ARBA" id="ARBA00022989"/>
    </source>
</evidence>
<evidence type="ECO:0000313" key="11">
    <source>
        <dbReference type="Proteomes" id="UP000245383"/>
    </source>
</evidence>
<dbReference type="InterPro" id="IPR036639">
    <property type="entry name" value="Cyt_c_oxidase_su4_sf"/>
</dbReference>
<comment type="subcellular location">
    <subcellularLocation>
        <location evidence="1">Mitochondrion inner membrane</location>
        <topology evidence="1">Single-pass membrane protein</topology>
    </subcellularLocation>
</comment>
<dbReference type="InterPro" id="IPR004203">
    <property type="entry name" value="Cyt_c_oxidase_su4_fam"/>
</dbReference>
<dbReference type="PANTHER" id="PTHR10707">
    <property type="entry name" value="CYTOCHROME C OXIDASE SUBUNIT IV"/>
    <property type="match status" value="1"/>
</dbReference>
<keyword evidence="11" id="KW-1185">Reference proteome</keyword>
<dbReference type="GO" id="GO:0045277">
    <property type="term" value="C:respiratory chain complex IV"/>
    <property type="evidence" value="ECO:0007669"/>
    <property type="project" value="InterPro"/>
</dbReference>
<dbReference type="SUPFAM" id="SSF81406">
    <property type="entry name" value="Mitochondrial cytochrome c oxidase subunit IV"/>
    <property type="match status" value="1"/>
</dbReference>
<comment type="similarity">
    <text evidence="2">Belongs to the cytochrome c oxidase IV family.</text>
</comment>
<organism evidence="10 11">
    <name type="scientific">Smittium simulii</name>
    <dbReference type="NCBI Taxonomy" id="133385"/>
    <lineage>
        <taxon>Eukaryota</taxon>
        <taxon>Fungi</taxon>
        <taxon>Fungi incertae sedis</taxon>
        <taxon>Zoopagomycota</taxon>
        <taxon>Kickxellomycotina</taxon>
        <taxon>Harpellomycetes</taxon>
        <taxon>Harpellales</taxon>
        <taxon>Legeriomycetaceae</taxon>
        <taxon>Smittium</taxon>
    </lineage>
</organism>
<dbReference type="GO" id="GO:0005743">
    <property type="term" value="C:mitochondrial inner membrane"/>
    <property type="evidence" value="ECO:0007669"/>
    <property type="project" value="UniProtKB-SubCell"/>
</dbReference>
<evidence type="ECO:0000256" key="1">
    <source>
        <dbReference type="ARBA" id="ARBA00004434"/>
    </source>
</evidence>
<dbReference type="STRING" id="133385.A0A2T9YQS7"/>
<keyword evidence="8" id="KW-0496">Mitochondrion</keyword>
<evidence type="ECO:0000256" key="3">
    <source>
        <dbReference type="ARBA" id="ARBA00022692"/>
    </source>
</evidence>
<dbReference type="Pfam" id="PF02936">
    <property type="entry name" value="COX4"/>
    <property type="match status" value="1"/>
</dbReference>
<dbReference type="AlphaFoldDB" id="A0A2T9YQS7"/>
<dbReference type="GO" id="GO:0006123">
    <property type="term" value="P:mitochondrial electron transport, cytochrome c to oxygen"/>
    <property type="evidence" value="ECO:0007669"/>
    <property type="project" value="InterPro"/>
</dbReference>
<evidence type="ECO:0000256" key="8">
    <source>
        <dbReference type="ARBA" id="ARBA00023128"/>
    </source>
</evidence>
<dbReference type="PANTHER" id="PTHR10707:SF10">
    <property type="entry name" value="CYTOCHROME C OXIDASE SUBUNIT 4"/>
    <property type="match status" value="1"/>
</dbReference>
<evidence type="ECO:0000256" key="2">
    <source>
        <dbReference type="ARBA" id="ARBA00008135"/>
    </source>
</evidence>
<protein>
    <recommendedName>
        <fullName evidence="12">Cytochrome c oxidase subunit IV</fullName>
    </recommendedName>
</protein>
<reference evidence="10 11" key="1">
    <citation type="journal article" date="2018" name="MBio">
        <title>Comparative Genomics Reveals the Core Gene Toolbox for the Fungus-Insect Symbiosis.</title>
        <authorList>
            <person name="Wang Y."/>
            <person name="Stata M."/>
            <person name="Wang W."/>
            <person name="Stajich J.E."/>
            <person name="White M.M."/>
            <person name="Moncalvo J.M."/>
        </authorList>
    </citation>
    <scope>NUCLEOTIDE SEQUENCE [LARGE SCALE GENOMIC DNA]</scope>
    <source>
        <strain evidence="10 11">SWE-8-4</strain>
    </source>
</reference>
<dbReference type="OrthoDB" id="186013at2759"/>
<evidence type="ECO:0000256" key="9">
    <source>
        <dbReference type="ARBA" id="ARBA00023136"/>
    </source>
</evidence>
<dbReference type="GO" id="GO:0016491">
    <property type="term" value="F:oxidoreductase activity"/>
    <property type="evidence" value="ECO:0007669"/>
    <property type="project" value="UniProtKB-KW"/>
</dbReference>
<dbReference type="Proteomes" id="UP000245383">
    <property type="component" value="Unassembled WGS sequence"/>
</dbReference>
<evidence type="ECO:0000313" key="10">
    <source>
        <dbReference type="EMBL" id="PVU94651.1"/>
    </source>
</evidence>
<keyword evidence="7" id="KW-0560">Oxidoreductase</keyword>
<dbReference type="Gene3D" id="1.10.442.10">
    <property type="entry name" value="Cytochrome c oxidase subunit IV"/>
    <property type="match status" value="1"/>
</dbReference>
<comment type="caution">
    <text evidence="10">The sequence shown here is derived from an EMBL/GenBank/DDBJ whole genome shotgun (WGS) entry which is preliminary data.</text>
</comment>
<keyword evidence="5" id="KW-0809">Transit peptide</keyword>
<sequence length="162" mass="17814">MLKISSKLLQLGSRAASQRAMSSISATPIMPQVESKWIDTSESDKQSIINKLDLVMKNDWNAVTLDDKRAIYYINYGNYGVREPSSKKGDSLKILLYTSAIIGASLLTSFGISKLFGSTPHTVTKEWQEASNEYAISQNSNPITGISSKEYKGAGFVHLSKD</sequence>
<evidence type="ECO:0000256" key="4">
    <source>
        <dbReference type="ARBA" id="ARBA00022792"/>
    </source>
</evidence>
<accession>A0A2T9YQS7</accession>
<keyword evidence="9" id="KW-0472">Membrane</keyword>
<evidence type="ECO:0008006" key="12">
    <source>
        <dbReference type="Google" id="ProtNLM"/>
    </source>
</evidence>